<evidence type="ECO:0000313" key="3">
    <source>
        <dbReference type="Proteomes" id="UP000012589"/>
    </source>
</evidence>
<feature type="domain" description="Sulfatase-modifying factor enzyme-like" evidence="1">
    <location>
        <begin position="77"/>
        <end position="283"/>
    </location>
</feature>
<dbReference type="HOGENOM" id="CLU_1029172_0_0_9"/>
<dbReference type="SUPFAM" id="SSF56436">
    <property type="entry name" value="C-type lectin-like"/>
    <property type="match status" value="1"/>
</dbReference>
<proteinExistence type="predicted"/>
<dbReference type="InterPro" id="IPR005532">
    <property type="entry name" value="SUMF_dom"/>
</dbReference>
<name>N2AL20_9FIRM</name>
<evidence type="ECO:0000259" key="1">
    <source>
        <dbReference type="Pfam" id="PF03781"/>
    </source>
</evidence>
<keyword evidence="3" id="KW-1185">Reference proteome</keyword>
<accession>N2AL20</accession>
<dbReference type="AlphaFoldDB" id="N2AL20"/>
<dbReference type="InterPro" id="IPR016187">
    <property type="entry name" value="CTDL_fold"/>
</dbReference>
<dbReference type="InterPro" id="IPR042095">
    <property type="entry name" value="SUMF_sf"/>
</dbReference>
<sequence>MRKNFFMSNLNKLTDYNEIKMFLEELVKNWNNVDNEIIYYAMKKAQEISNEFEYQIFYDSIYKEAQQHYLELISSYMVPINEQTFLMGSAQNSDIVYCGEQPQHEVHLNSFMICNTVITSDLFSRFDKHSENNGRLPATNISWFDAFVFSKWVDCSLPTEAEWELASAKLEDEHWCCKETELNDFAWYSENSKGILHEVAKKKPNSMGIYDMHGNVWEWVLDDYEEEYYSNSRRENPCCLESGQYKVCRGGSIHAFSEMCRCEFRYYEPPAFKTMDLGFRVVKREGR</sequence>
<reference evidence="2 3" key="1">
    <citation type="journal article" date="2014" name="Genome Announc.">
        <title>Draft genome sequences of the altered schaedler flora, a defined bacterial community from gnotobiotic mice.</title>
        <authorList>
            <person name="Wannemuehler M.J."/>
            <person name="Overstreet A.M."/>
            <person name="Ward D.V."/>
            <person name="Phillips G.J."/>
        </authorList>
    </citation>
    <scope>NUCLEOTIDE SEQUENCE [LARGE SCALE GENOMIC DNA]</scope>
    <source>
        <strain evidence="2 3">ASF492</strain>
    </source>
</reference>
<dbReference type="PANTHER" id="PTHR23150">
    <property type="entry name" value="SULFATASE MODIFYING FACTOR 1, 2"/>
    <property type="match status" value="1"/>
</dbReference>
<dbReference type="EMBL" id="AQFT01000091">
    <property type="protein sequence ID" value="EMZ25099.1"/>
    <property type="molecule type" value="Genomic_DNA"/>
</dbReference>
<dbReference type="Pfam" id="PF03781">
    <property type="entry name" value="FGE-sulfatase"/>
    <property type="match status" value="1"/>
</dbReference>
<organism evidence="2 3">
    <name type="scientific">Eubacterium plexicaudatum ASF492</name>
    <dbReference type="NCBI Taxonomy" id="1235802"/>
    <lineage>
        <taxon>Bacteria</taxon>
        <taxon>Bacillati</taxon>
        <taxon>Bacillota</taxon>
        <taxon>Clostridia</taxon>
        <taxon>Eubacteriales</taxon>
        <taxon>Eubacteriaceae</taxon>
        <taxon>Eubacterium</taxon>
    </lineage>
</organism>
<dbReference type="Proteomes" id="UP000012589">
    <property type="component" value="Unassembled WGS sequence"/>
</dbReference>
<dbReference type="STRING" id="1235802.C823_02989"/>
<dbReference type="InterPro" id="IPR051043">
    <property type="entry name" value="Sulfatase_Mod_Factor_Kinase"/>
</dbReference>
<dbReference type="Gene3D" id="3.90.1580.10">
    <property type="entry name" value="paralog of FGE (formylglycine-generating enzyme)"/>
    <property type="match status" value="1"/>
</dbReference>
<dbReference type="OrthoDB" id="9768004at2"/>
<dbReference type="PANTHER" id="PTHR23150:SF19">
    <property type="entry name" value="FORMYLGLYCINE-GENERATING ENZYME"/>
    <property type="match status" value="1"/>
</dbReference>
<dbReference type="GO" id="GO:0120147">
    <property type="term" value="F:formylglycine-generating oxidase activity"/>
    <property type="evidence" value="ECO:0007669"/>
    <property type="project" value="TreeGrafter"/>
</dbReference>
<dbReference type="eggNOG" id="COG1262">
    <property type="taxonomic scope" value="Bacteria"/>
</dbReference>
<evidence type="ECO:0000313" key="2">
    <source>
        <dbReference type="EMBL" id="EMZ25099.1"/>
    </source>
</evidence>
<protein>
    <recommendedName>
        <fullName evidence="1">Sulfatase-modifying factor enzyme-like domain-containing protein</fullName>
    </recommendedName>
</protein>
<dbReference type="PATRIC" id="fig|1235802.3.peg.3158"/>
<comment type="caution">
    <text evidence="2">The sequence shown here is derived from an EMBL/GenBank/DDBJ whole genome shotgun (WGS) entry which is preliminary data.</text>
</comment>
<gene>
    <name evidence="2" type="ORF">C823_02989</name>
</gene>